<evidence type="ECO:0000313" key="3">
    <source>
        <dbReference type="Proteomes" id="UP001328107"/>
    </source>
</evidence>
<dbReference type="Proteomes" id="UP001328107">
    <property type="component" value="Unassembled WGS sequence"/>
</dbReference>
<proteinExistence type="predicted"/>
<evidence type="ECO:0000256" key="1">
    <source>
        <dbReference type="SAM" id="SignalP"/>
    </source>
</evidence>
<feature type="non-terminal residue" evidence="2">
    <location>
        <position position="123"/>
    </location>
</feature>
<accession>A0AAN4Z8E6</accession>
<keyword evidence="1" id="KW-0732">Signal</keyword>
<dbReference type="AlphaFoldDB" id="A0AAN4Z8E6"/>
<evidence type="ECO:0008006" key="4">
    <source>
        <dbReference type="Google" id="ProtNLM"/>
    </source>
</evidence>
<name>A0AAN4Z8E6_9BILA</name>
<feature type="signal peptide" evidence="1">
    <location>
        <begin position="1"/>
        <end position="17"/>
    </location>
</feature>
<comment type="caution">
    <text evidence="2">The sequence shown here is derived from an EMBL/GenBank/DDBJ whole genome shotgun (WGS) entry which is preliminary data.</text>
</comment>
<gene>
    <name evidence="2" type="ORF">PMAYCL1PPCAC_06592</name>
</gene>
<evidence type="ECO:0000313" key="2">
    <source>
        <dbReference type="EMBL" id="GMR36397.1"/>
    </source>
</evidence>
<sequence>MEVPLLLLVFLLPLSSTLKCTQCPHAVSSPSSCSHCEGDVCFIVVNAFFNGTLSAGCIHLREKDKAQFAQRRRDCNREVENKRTVCVCSGEDDCNDPRTPLAQFDFISDRILSGYELEFGGTA</sequence>
<protein>
    <recommendedName>
        <fullName evidence="4">Activin types I and II receptor domain-containing protein</fullName>
    </recommendedName>
</protein>
<organism evidence="2 3">
    <name type="scientific">Pristionchus mayeri</name>
    <dbReference type="NCBI Taxonomy" id="1317129"/>
    <lineage>
        <taxon>Eukaryota</taxon>
        <taxon>Metazoa</taxon>
        <taxon>Ecdysozoa</taxon>
        <taxon>Nematoda</taxon>
        <taxon>Chromadorea</taxon>
        <taxon>Rhabditida</taxon>
        <taxon>Rhabditina</taxon>
        <taxon>Diplogasteromorpha</taxon>
        <taxon>Diplogasteroidea</taxon>
        <taxon>Neodiplogasteridae</taxon>
        <taxon>Pristionchus</taxon>
    </lineage>
</organism>
<feature type="chain" id="PRO_5042955118" description="Activin types I and II receptor domain-containing protein" evidence="1">
    <location>
        <begin position="18"/>
        <end position="123"/>
    </location>
</feature>
<dbReference type="EMBL" id="BTRK01000002">
    <property type="protein sequence ID" value="GMR36397.1"/>
    <property type="molecule type" value="Genomic_DNA"/>
</dbReference>
<reference evidence="3" key="1">
    <citation type="submission" date="2022-10" db="EMBL/GenBank/DDBJ databases">
        <title>Genome assembly of Pristionchus species.</title>
        <authorList>
            <person name="Yoshida K."/>
            <person name="Sommer R.J."/>
        </authorList>
    </citation>
    <scope>NUCLEOTIDE SEQUENCE [LARGE SCALE GENOMIC DNA]</scope>
    <source>
        <strain evidence="3">RS5460</strain>
    </source>
</reference>
<keyword evidence="3" id="KW-1185">Reference proteome</keyword>